<keyword evidence="2" id="KW-1185">Reference proteome</keyword>
<evidence type="ECO:0000313" key="1">
    <source>
        <dbReference type="EMBL" id="RYQ93477.1"/>
    </source>
</evidence>
<dbReference type="Proteomes" id="UP000289738">
    <property type="component" value="Chromosome B09"/>
</dbReference>
<comment type="caution">
    <text evidence="1">The sequence shown here is derived from an EMBL/GenBank/DDBJ whole genome shotgun (WGS) entry which is preliminary data.</text>
</comment>
<reference evidence="1 2" key="1">
    <citation type="submission" date="2019-01" db="EMBL/GenBank/DDBJ databases">
        <title>Sequencing of cultivated peanut Arachis hypogaea provides insights into genome evolution and oil improvement.</title>
        <authorList>
            <person name="Chen X."/>
        </authorList>
    </citation>
    <scope>NUCLEOTIDE SEQUENCE [LARGE SCALE GENOMIC DNA]</scope>
    <source>
        <strain evidence="2">cv. Fuhuasheng</strain>
        <tissue evidence="1">Leaves</tissue>
    </source>
</reference>
<gene>
    <name evidence="1" type="ORF">Ahy_B09g099752</name>
</gene>
<accession>A0A444XUM2</accession>
<organism evidence="1 2">
    <name type="scientific">Arachis hypogaea</name>
    <name type="common">Peanut</name>
    <dbReference type="NCBI Taxonomy" id="3818"/>
    <lineage>
        <taxon>Eukaryota</taxon>
        <taxon>Viridiplantae</taxon>
        <taxon>Streptophyta</taxon>
        <taxon>Embryophyta</taxon>
        <taxon>Tracheophyta</taxon>
        <taxon>Spermatophyta</taxon>
        <taxon>Magnoliopsida</taxon>
        <taxon>eudicotyledons</taxon>
        <taxon>Gunneridae</taxon>
        <taxon>Pentapetalae</taxon>
        <taxon>rosids</taxon>
        <taxon>fabids</taxon>
        <taxon>Fabales</taxon>
        <taxon>Fabaceae</taxon>
        <taxon>Papilionoideae</taxon>
        <taxon>50 kb inversion clade</taxon>
        <taxon>dalbergioids sensu lato</taxon>
        <taxon>Dalbergieae</taxon>
        <taxon>Pterocarpus clade</taxon>
        <taxon>Arachis</taxon>
    </lineage>
</organism>
<dbReference type="EMBL" id="SDMP01000019">
    <property type="protein sequence ID" value="RYQ93477.1"/>
    <property type="molecule type" value="Genomic_DNA"/>
</dbReference>
<sequence>MWTLDLKAMHTPKFSKYANMGEGNVAAKDGEFSVGMKFSSRELVIFVIKSYTIFRGVDYTVYESEPQTFYAKYKGYDAGCDWLIREIRRYNGKYTCTMGMISQDHAKLDSDTIAYAIRPLVEVDPSIKVKSIIAEVQSKFNYIVSYHKAWLAKQKSIVKVFGDWEVSYQSLHYG</sequence>
<evidence type="ECO:0008006" key="3">
    <source>
        <dbReference type="Google" id="ProtNLM"/>
    </source>
</evidence>
<dbReference type="AlphaFoldDB" id="A0A444XUM2"/>
<name>A0A444XUM2_ARAHY</name>
<protein>
    <recommendedName>
        <fullName evidence="3">Transposase MuDR plant domain-containing protein</fullName>
    </recommendedName>
</protein>
<proteinExistence type="predicted"/>
<evidence type="ECO:0000313" key="2">
    <source>
        <dbReference type="Proteomes" id="UP000289738"/>
    </source>
</evidence>